<dbReference type="RefSeq" id="WP_110573829.1">
    <property type="nucleotide sequence ID" value="NZ_PIPV01000003.1"/>
</dbReference>
<evidence type="ECO:0000313" key="2">
    <source>
        <dbReference type="EMBL" id="RUO57189.1"/>
    </source>
</evidence>
<dbReference type="AlphaFoldDB" id="A0A432Y892"/>
<sequence>MAKYSCEICGCPIEKRLDVRYEFDTIHCKQCYQTEKSAEYIAKKKSDEIKSTQNKKASVETSEPEPFLSGVLWVLAMLSLICGVIVAFVAWPETSKYGGDAPFPAASIGAIVNGVVCAVVFFALGQILSVVSRVERKVDNQDR</sequence>
<keyword evidence="3" id="KW-1185">Reference proteome</keyword>
<evidence type="ECO:0000313" key="3">
    <source>
        <dbReference type="Proteomes" id="UP000287330"/>
    </source>
</evidence>
<accession>A0A432Y892</accession>
<feature type="transmembrane region" description="Helical" evidence="1">
    <location>
        <begin position="71"/>
        <end position="91"/>
    </location>
</feature>
<dbReference type="OrthoDB" id="9871756at2"/>
<organism evidence="2 3">
    <name type="scientific">Idiomarina fontislapidosi</name>
    <dbReference type="NCBI Taxonomy" id="263723"/>
    <lineage>
        <taxon>Bacteria</taxon>
        <taxon>Pseudomonadati</taxon>
        <taxon>Pseudomonadota</taxon>
        <taxon>Gammaproteobacteria</taxon>
        <taxon>Alteromonadales</taxon>
        <taxon>Idiomarinaceae</taxon>
        <taxon>Idiomarina</taxon>
    </lineage>
</organism>
<reference evidence="3" key="1">
    <citation type="journal article" date="2018" name="Front. Microbiol.">
        <title>Genome-Based Analysis Reveals the Taxonomy and Diversity of the Family Idiomarinaceae.</title>
        <authorList>
            <person name="Liu Y."/>
            <person name="Lai Q."/>
            <person name="Shao Z."/>
        </authorList>
    </citation>
    <scope>NUCLEOTIDE SEQUENCE [LARGE SCALE GENOMIC DNA]</scope>
    <source>
        <strain evidence="3">F23</strain>
    </source>
</reference>
<proteinExistence type="predicted"/>
<dbReference type="EMBL" id="PIPV01000003">
    <property type="protein sequence ID" value="RUO57189.1"/>
    <property type="molecule type" value="Genomic_DNA"/>
</dbReference>
<evidence type="ECO:0000256" key="1">
    <source>
        <dbReference type="SAM" id="Phobius"/>
    </source>
</evidence>
<dbReference type="Proteomes" id="UP000287330">
    <property type="component" value="Unassembled WGS sequence"/>
</dbReference>
<keyword evidence="1" id="KW-1133">Transmembrane helix</keyword>
<gene>
    <name evidence="2" type="ORF">CWE25_05835</name>
</gene>
<feature type="transmembrane region" description="Helical" evidence="1">
    <location>
        <begin position="103"/>
        <end position="128"/>
    </location>
</feature>
<protein>
    <submittedName>
        <fullName evidence="2">Uncharacterized protein</fullName>
    </submittedName>
</protein>
<comment type="caution">
    <text evidence="2">The sequence shown here is derived from an EMBL/GenBank/DDBJ whole genome shotgun (WGS) entry which is preliminary data.</text>
</comment>
<keyword evidence="1" id="KW-0472">Membrane</keyword>
<keyword evidence="1" id="KW-0812">Transmembrane</keyword>
<name>A0A432Y892_9GAMM</name>